<gene>
    <name evidence="6" type="ORF">GN277_10435</name>
</gene>
<accession>A0A7X3MG38</accession>
<dbReference type="InterPro" id="IPR047057">
    <property type="entry name" value="MerR_fam"/>
</dbReference>
<keyword evidence="1" id="KW-0678">Repressor</keyword>
<evidence type="ECO:0000259" key="5">
    <source>
        <dbReference type="PROSITE" id="PS50937"/>
    </source>
</evidence>
<dbReference type="InterPro" id="IPR009061">
    <property type="entry name" value="DNA-bd_dom_put_sf"/>
</dbReference>
<keyword evidence="7" id="KW-1185">Reference proteome</keyword>
<dbReference type="RefSeq" id="WP_159750976.1">
    <property type="nucleotide sequence ID" value="NZ_CASSPE010000557.1"/>
</dbReference>
<reference evidence="6 7" key="1">
    <citation type="submission" date="2019-12" db="EMBL/GenBank/DDBJ databases">
        <title>Sporaefaciens musculi gen. nov., sp. nov., a novel bacterium isolated from the caecum of an obese mouse.</title>
        <authorList>
            <person name="Rasmussen T.S."/>
            <person name="Streidl T."/>
            <person name="Hitch T.C.A."/>
            <person name="Wortmann E."/>
            <person name="Deptula P."/>
            <person name="Hansen M."/>
            <person name="Nielsen D.S."/>
            <person name="Clavel T."/>
            <person name="Vogensen F.K."/>
        </authorList>
    </citation>
    <scope>NUCLEOTIDE SEQUENCE [LARGE SCALE GENOMIC DNA]</scope>
    <source>
        <strain evidence="6 7">WCA-9-b2</strain>
    </source>
</reference>
<dbReference type="AlphaFoldDB" id="A0A7X3MG38"/>
<dbReference type="SMART" id="SM00422">
    <property type="entry name" value="HTH_MERR"/>
    <property type="match status" value="1"/>
</dbReference>
<keyword evidence="2" id="KW-0805">Transcription regulation</keyword>
<comment type="caution">
    <text evidence="6">The sequence shown here is derived from an EMBL/GenBank/DDBJ whole genome shotgun (WGS) entry which is preliminary data.</text>
</comment>
<proteinExistence type="predicted"/>
<dbReference type="PANTHER" id="PTHR30204:SF69">
    <property type="entry name" value="MERR-FAMILY TRANSCRIPTIONAL REGULATOR"/>
    <property type="match status" value="1"/>
</dbReference>
<evidence type="ECO:0000256" key="3">
    <source>
        <dbReference type="ARBA" id="ARBA00023125"/>
    </source>
</evidence>
<keyword evidence="4" id="KW-0804">Transcription</keyword>
<dbReference type="Gene3D" id="3.20.80.10">
    <property type="entry name" value="Regulatory factor, effector binding domain"/>
    <property type="match status" value="1"/>
</dbReference>
<dbReference type="GO" id="GO:0003677">
    <property type="term" value="F:DNA binding"/>
    <property type="evidence" value="ECO:0007669"/>
    <property type="project" value="UniProtKB-KW"/>
</dbReference>
<evidence type="ECO:0000256" key="2">
    <source>
        <dbReference type="ARBA" id="ARBA00023015"/>
    </source>
</evidence>
<name>A0A7X3MG38_9FIRM</name>
<dbReference type="EMBL" id="WUQX01000001">
    <property type="protein sequence ID" value="MXP75781.1"/>
    <property type="molecule type" value="Genomic_DNA"/>
</dbReference>
<dbReference type="InterPro" id="IPR011256">
    <property type="entry name" value="Reg_factor_effector_dom_sf"/>
</dbReference>
<feature type="domain" description="HTH merR-type" evidence="5">
    <location>
        <begin position="7"/>
        <end position="77"/>
    </location>
</feature>
<dbReference type="Proteomes" id="UP000460412">
    <property type="component" value="Unassembled WGS sequence"/>
</dbReference>
<dbReference type="GO" id="GO:0003700">
    <property type="term" value="F:DNA-binding transcription factor activity"/>
    <property type="evidence" value="ECO:0007669"/>
    <property type="project" value="InterPro"/>
</dbReference>
<organism evidence="6 7">
    <name type="scientific">Sporofaciens musculi</name>
    <dbReference type="NCBI Taxonomy" id="2681861"/>
    <lineage>
        <taxon>Bacteria</taxon>
        <taxon>Bacillati</taxon>
        <taxon>Bacillota</taxon>
        <taxon>Clostridia</taxon>
        <taxon>Lachnospirales</taxon>
        <taxon>Lachnospiraceae</taxon>
        <taxon>Sporofaciens</taxon>
    </lineage>
</organism>
<evidence type="ECO:0000256" key="1">
    <source>
        <dbReference type="ARBA" id="ARBA00022491"/>
    </source>
</evidence>
<evidence type="ECO:0000256" key="4">
    <source>
        <dbReference type="ARBA" id="ARBA00023163"/>
    </source>
</evidence>
<dbReference type="InterPro" id="IPR000551">
    <property type="entry name" value="MerR-type_HTH_dom"/>
</dbReference>
<dbReference type="PANTHER" id="PTHR30204">
    <property type="entry name" value="REDOX-CYCLING DRUG-SENSING TRANSCRIPTIONAL ACTIVATOR SOXR"/>
    <property type="match status" value="1"/>
</dbReference>
<dbReference type="PROSITE" id="PS50937">
    <property type="entry name" value="HTH_MERR_2"/>
    <property type="match status" value="1"/>
</dbReference>
<evidence type="ECO:0000313" key="7">
    <source>
        <dbReference type="Proteomes" id="UP000460412"/>
    </source>
</evidence>
<sequence length="281" mass="32901">MNEKNKLLTIGQFAKLHGINKKTLMWYDEIGLFKPAYINPENGYRYYNYRQSSVLETILLLRELDVSIDEIQTFMKRRSALSLKCLLDERIKELNRQIDHMSRLRETLCSHHRNMVTLLTMDLSEIRVVEKRECRLVTLKIDASTSFDKEVEMIAAETQKYQLRRLHDASYGTMISVDCLYQGNFHEYSMLFIEIPAFSQGEQKLSKNPNKTGIHIQSGGKYIRAFHKGAWEKIPEKYQEILAYADGQGIKLHGFSYEMGMNENVIDRIEDYITQIEIPIL</sequence>
<dbReference type="SUPFAM" id="SSF55136">
    <property type="entry name" value="Probable bacterial effector-binding domain"/>
    <property type="match status" value="1"/>
</dbReference>
<evidence type="ECO:0000313" key="6">
    <source>
        <dbReference type="EMBL" id="MXP75781.1"/>
    </source>
</evidence>
<dbReference type="Pfam" id="PF13411">
    <property type="entry name" value="MerR_1"/>
    <property type="match status" value="1"/>
</dbReference>
<dbReference type="SUPFAM" id="SSF46955">
    <property type="entry name" value="Putative DNA-binding domain"/>
    <property type="match status" value="1"/>
</dbReference>
<protein>
    <submittedName>
        <fullName evidence="6">MerR family transcriptional regulator</fullName>
    </submittedName>
</protein>
<keyword evidence="3" id="KW-0238">DNA-binding</keyword>
<dbReference type="Gene3D" id="1.10.1660.10">
    <property type="match status" value="1"/>
</dbReference>